<evidence type="ECO:0000313" key="1">
    <source>
        <dbReference type="EMBL" id="SVC10392.1"/>
    </source>
</evidence>
<dbReference type="Gene3D" id="3.40.50.11180">
    <property type="match status" value="1"/>
</dbReference>
<dbReference type="EMBL" id="UINC01073763">
    <property type="protein sequence ID" value="SVC10392.1"/>
    <property type="molecule type" value="Genomic_DNA"/>
</dbReference>
<protein>
    <recommendedName>
        <fullName evidence="2">Transcription-repair coupling factor</fullName>
    </recommendedName>
</protein>
<organism evidence="1">
    <name type="scientific">marine metagenome</name>
    <dbReference type="NCBI Taxonomy" id="408172"/>
    <lineage>
        <taxon>unclassified sequences</taxon>
        <taxon>metagenomes</taxon>
        <taxon>ecological metagenomes</taxon>
    </lineage>
</organism>
<proteinExistence type="predicted"/>
<accession>A0A382JGC6</accession>
<dbReference type="InterPro" id="IPR027417">
    <property type="entry name" value="P-loop_NTPase"/>
</dbReference>
<feature type="non-terminal residue" evidence="1">
    <location>
        <position position="138"/>
    </location>
</feature>
<sequence length="138" mass="15078">MPEGYDALILGQLAAQAEQTALLFIVPDDVRLANTHDCLTFFAPEVECLLVPAWDCLPYDRISPRNDLVSERISSLVTLATQGNGPRVVLATVNSLLQRVPPREAMARATFNLQKGGELNLDDLFVYLECNGFSLGGT</sequence>
<reference evidence="1" key="1">
    <citation type="submission" date="2018-05" db="EMBL/GenBank/DDBJ databases">
        <authorList>
            <person name="Lanie J.A."/>
            <person name="Ng W.-L."/>
            <person name="Kazmierczak K.M."/>
            <person name="Andrzejewski T.M."/>
            <person name="Davidsen T.M."/>
            <person name="Wayne K.J."/>
            <person name="Tettelin H."/>
            <person name="Glass J.I."/>
            <person name="Rusch D."/>
            <person name="Podicherti R."/>
            <person name="Tsui H.-C.T."/>
            <person name="Winkler M.E."/>
        </authorList>
    </citation>
    <scope>NUCLEOTIDE SEQUENCE</scope>
</reference>
<evidence type="ECO:0008006" key="2">
    <source>
        <dbReference type="Google" id="ProtNLM"/>
    </source>
</evidence>
<gene>
    <name evidence="1" type="ORF">METZ01_LOCUS263246</name>
</gene>
<dbReference type="SUPFAM" id="SSF52540">
    <property type="entry name" value="P-loop containing nucleoside triphosphate hydrolases"/>
    <property type="match status" value="1"/>
</dbReference>
<name>A0A382JGC6_9ZZZZ</name>
<dbReference type="AlphaFoldDB" id="A0A382JGC6"/>